<dbReference type="EMBL" id="CM020618">
    <property type="protein sequence ID" value="KAK1862610.1"/>
    <property type="molecule type" value="Genomic_DNA"/>
</dbReference>
<keyword evidence="2" id="KW-1185">Reference proteome</keyword>
<protein>
    <submittedName>
        <fullName evidence="1">Uncharacterized protein</fullName>
    </submittedName>
</protein>
<name>A0ACC3BXZ3_PYRYE</name>
<dbReference type="Proteomes" id="UP000798662">
    <property type="component" value="Chromosome 1"/>
</dbReference>
<evidence type="ECO:0000313" key="2">
    <source>
        <dbReference type="Proteomes" id="UP000798662"/>
    </source>
</evidence>
<organism evidence="1 2">
    <name type="scientific">Pyropia yezoensis</name>
    <name type="common">Susabi-nori</name>
    <name type="synonym">Porphyra yezoensis</name>
    <dbReference type="NCBI Taxonomy" id="2788"/>
    <lineage>
        <taxon>Eukaryota</taxon>
        <taxon>Rhodophyta</taxon>
        <taxon>Bangiophyceae</taxon>
        <taxon>Bangiales</taxon>
        <taxon>Bangiaceae</taxon>
        <taxon>Pyropia</taxon>
    </lineage>
</organism>
<gene>
    <name evidence="1" type="ORF">I4F81_005178</name>
</gene>
<sequence>MPSHLCPPLPLPPSAPRPTPSTLAVAGTTVVDPQRARRPHPAPAMAFAVPSPVVPPGTTGTLPRHRHPPPPRVRRRPRAGSAPARRRVVATAAARSPVPGAPPPSERSGGWWPSLWAWASRPASTASPPRTAAPAASGGSSGGGNGGPSADGSSTPAAPAAAGTELPPGAAAAAAAAAALTPTVASSPPFPADEDTPPPPELQLDAVHKTFDGKPVLRGISLSVYRGEAVGIIGPSGSGKSTLLRLIAGLDVPDAGAVRCRGWTRPSRLGEEPRGAPANPLRLGMVFQNSALFDSLSVGENVGFQLLYGGDRSTNAVRLPADRVDVLVDAALARVGLPGVADKRPSELSGGMRRRVAFARAVICDPEVESTRKDVVLMDEVTAGLDSMASTRVEDLMVAMGDECPTRVVVTHQFSTIRRTVSRVVFLHDGVLRWDGPVAELDTTDNPYVRQYFDASLSGPMQFPDDGDLASVGGEDVDASEGGDAEEGGNGTVVALQNGAPAQ</sequence>
<accession>A0ACC3BXZ3</accession>
<proteinExistence type="predicted"/>
<evidence type="ECO:0000313" key="1">
    <source>
        <dbReference type="EMBL" id="KAK1862610.1"/>
    </source>
</evidence>
<comment type="caution">
    <text evidence="1">The sequence shown here is derived from an EMBL/GenBank/DDBJ whole genome shotgun (WGS) entry which is preliminary data.</text>
</comment>
<reference evidence="1" key="1">
    <citation type="submission" date="2019-11" db="EMBL/GenBank/DDBJ databases">
        <title>Nori genome reveals adaptations in red seaweeds to the harsh intertidal environment.</title>
        <authorList>
            <person name="Wang D."/>
            <person name="Mao Y."/>
        </authorList>
    </citation>
    <scope>NUCLEOTIDE SEQUENCE</scope>
    <source>
        <tissue evidence="1">Gametophyte</tissue>
    </source>
</reference>